<accession>A0A6J7CX61</accession>
<dbReference type="InterPro" id="IPR008258">
    <property type="entry name" value="Transglycosylase_SLT_dom_1"/>
</dbReference>
<feature type="transmembrane region" description="Helical" evidence="1">
    <location>
        <begin position="12"/>
        <end position="33"/>
    </location>
</feature>
<gene>
    <name evidence="3" type="ORF">UFOPK3423_00251</name>
</gene>
<dbReference type="SUPFAM" id="SSF53955">
    <property type="entry name" value="Lysozyme-like"/>
    <property type="match status" value="1"/>
</dbReference>
<evidence type="ECO:0000259" key="2">
    <source>
        <dbReference type="Pfam" id="PF01464"/>
    </source>
</evidence>
<dbReference type="AlphaFoldDB" id="A0A6J7CX61"/>
<dbReference type="InterPro" id="IPR023346">
    <property type="entry name" value="Lysozyme-like_dom_sf"/>
</dbReference>
<evidence type="ECO:0000313" key="3">
    <source>
        <dbReference type="EMBL" id="CAB4861425.1"/>
    </source>
</evidence>
<dbReference type="PANTHER" id="PTHR37423">
    <property type="entry name" value="SOLUBLE LYTIC MUREIN TRANSGLYCOSYLASE-RELATED"/>
    <property type="match status" value="1"/>
</dbReference>
<evidence type="ECO:0000256" key="1">
    <source>
        <dbReference type="SAM" id="Phobius"/>
    </source>
</evidence>
<keyword evidence="1" id="KW-1133">Transmembrane helix</keyword>
<dbReference type="EMBL" id="CAFBLQ010000016">
    <property type="protein sequence ID" value="CAB4861425.1"/>
    <property type="molecule type" value="Genomic_DNA"/>
</dbReference>
<keyword evidence="1" id="KW-0472">Membrane</keyword>
<feature type="domain" description="Transglycosylase SLT" evidence="2">
    <location>
        <begin position="49"/>
        <end position="158"/>
    </location>
</feature>
<name>A0A6J7CX61_9ZZZZ</name>
<dbReference type="CDD" id="cd16896">
    <property type="entry name" value="LT_Slt70-like"/>
    <property type="match status" value="1"/>
</dbReference>
<reference evidence="3" key="1">
    <citation type="submission" date="2020-05" db="EMBL/GenBank/DDBJ databases">
        <authorList>
            <person name="Chiriac C."/>
            <person name="Salcher M."/>
            <person name="Ghai R."/>
            <person name="Kavagutti S V."/>
        </authorList>
    </citation>
    <scope>NUCLEOTIDE SEQUENCE</scope>
</reference>
<organism evidence="3">
    <name type="scientific">freshwater metagenome</name>
    <dbReference type="NCBI Taxonomy" id="449393"/>
    <lineage>
        <taxon>unclassified sequences</taxon>
        <taxon>metagenomes</taxon>
        <taxon>ecological metagenomes</taxon>
    </lineage>
</organism>
<dbReference type="Pfam" id="PF01464">
    <property type="entry name" value="SLT"/>
    <property type="match status" value="1"/>
</dbReference>
<dbReference type="PANTHER" id="PTHR37423:SF5">
    <property type="entry name" value="SOLUBLE LYTIC MUREIN TRANSGLYCOSYLASE"/>
    <property type="match status" value="1"/>
</dbReference>
<protein>
    <submittedName>
        <fullName evidence="3">Unannotated protein</fullName>
    </submittedName>
</protein>
<proteinExistence type="predicted"/>
<dbReference type="Gene3D" id="1.10.530.10">
    <property type="match status" value="1"/>
</dbReference>
<keyword evidence="1" id="KW-0812">Transmembrane</keyword>
<sequence>MASRRTIRRRRLWAAAGLILVGGLVIALMSGAFNRAVREISLPLHHEDIIRQQAKDKRLDPALIAAVIYAESRFVEGRTSPAGAEGLMQITPETAKDIARISGGSAFELADLATPQVNIAYGSFQLRRMLDRYDGDSAAALAAYNAGPGNVDRWGGSRLRVEDIPFPETRAYVRKVLDAQARYQGEYPAELGL</sequence>